<gene>
    <name evidence="1" type="ORF">BJZ21_001372</name>
</gene>
<proteinExistence type="predicted"/>
<organism evidence="1 2">
    <name type="scientific">Nocardioides panaciterrulae</name>
    <dbReference type="NCBI Taxonomy" id="661492"/>
    <lineage>
        <taxon>Bacteria</taxon>
        <taxon>Bacillati</taxon>
        <taxon>Actinomycetota</taxon>
        <taxon>Actinomycetes</taxon>
        <taxon>Propionibacteriales</taxon>
        <taxon>Nocardioidaceae</taxon>
        <taxon>Nocardioides</taxon>
    </lineage>
</organism>
<keyword evidence="2" id="KW-1185">Reference proteome</keyword>
<dbReference type="Proteomes" id="UP000535511">
    <property type="component" value="Unassembled WGS sequence"/>
</dbReference>
<sequence>MNAKKVLLILVVVFLGFWMFQDPHGFAVSAKAAGGSAWQALSSLFRGVIRFINQLN</sequence>
<protein>
    <submittedName>
        <fullName evidence="1">Uncharacterized protein</fullName>
    </submittedName>
</protein>
<dbReference type="RefSeq" id="WP_179663056.1">
    <property type="nucleotide sequence ID" value="NZ_JACCBG010000001.1"/>
</dbReference>
<comment type="caution">
    <text evidence="1">The sequence shown here is derived from an EMBL/GenBank/DDBJ whole genome shotgun (WGS) entry which is preliminary data.</text>
</comment>
<reference evidence="1 2" key="1">
    <citation type="submission" date="2020-07" db="EMBL/GenBank/DDBJ databases">
        <title>Sequencing the genomes of 1000 actinobacteria strains.</title>
        <authorList>
            <person name="Klenk H.-P."/>
        </authorList>
    </citation>
    <scope>NUCLEOTIDE SEQUENCE [LARGE SCALE GENOMIC DNA]</scope>
    <source>
        <strain evidence="1 2">DSM 21350</strain>
    </source>
</reference>
<dbReference type="AlphaFoldDB" id="A0A7Y9JBK0"/>
<evidence type="ECO:0000313" key="1">
    <source>
        <dbReference type="EMBL" id="NYD41289.1"/>
    </source>
</evidence>
<name>A0A7Y9JBK0_9ACTN</name>
<dbReference type="EMBL" id="JACCBG010000001">
    <property type="protein sequence ID" value="NYD41289.1"/>
    <property type="molecule type" value="Genomic_DNA"/>
</dbReference>
<accession>A0A7Y9JBK0</accession>
<evidence type="ECO:0000313" key="2">
    <source>
        <dbReference type="Proteomes" id="UP000535511"/>
    </source>
</evidence>